<dbReference type="GO" id="GO:0005737">
    <property type="term" value="C:cytoplasm"/>
    <property type="evidence" value="ECO:0007669"/>
    <property type="project" value="TreeGrafter"/>
</dbReference>
<feature type="domain" description="VOC" evidence="1">
    <location>
        <begin position="2"/>
        <end position="120"/>
    </location>
</feature>
<dbReference type="PANTHER" id="PTHR46036:SF5">
    <property type="entry name" value="LACTOYLGLUTATHIONE LYASE"/>
    <property type="match status" value="1"/>
</dbReference>
<dbReference type="Gene3D" id="3.10.180.10">
    <property type="entry name" value="2,3-Dihydroxybiphenyl 1,2-Dioxygenase, domain 1"/>
    <property type="match status" value="1"/>
</dbReference>
<gene>
    <name evidence="2" type="ORF">METZ01_LOCUS128161</name>
</gene>
<evidence type="ECO:0000313" key="2">
    <source>
        <dbReference type="EMBL" id="SVA75307.1"/>
    </source>
</evidence>
<name>A0A381YFW0_9ZZZZ</name>
<reference evidence="2" key="1">
    <citation type="submission" date="2018-05" db="EMBL/GenBank/DDBJ databases">
        <authorList>
            <person name="Lanie J.A."/>
            <person name="Ng W.-L."/>
            <person name="Kazmierczak K.M."/>
            <person name="Andrzejewski T.M."/>
            <person name="Davidsen T.M."/>
            <person name="Wayne K.J."/>
            <person name="Tettelin H."/>
            <person name="Glass J.I."/>
            <person name="Rusch D."/>
            <person name="Podicherti R."/>
            <person name="Tsui H.-C.T."/>
            <person name="Winkler M.E."/>
        </authorList>
    </citation>
    <scope>NUCLEOTIDE SEQUENCE</scope>
</reference>
<dbReference type="SUPFAM" id="SSF54593">
    <property type="entry name" value="Glyoxalase/Bleomycin resistance protein/Dihydroxybiphenyl dioxygenase"/>
    <property type="match status" value="1"/>
</dbReference>
<sequence length="120" mass="14232">MRLAHTMIRVRNLDESIEFYCGFLGLQEIRRKDLGDEATLVFLTDENKNYHIELTFNKDGRDYVIGDQFGHLAFHVNDLDKIISDVEERHWWYRESKPSSSSKYIFIKDPDGYDVEILEV</sequence>
<dbReference type="InterPro" id="IPR037523">
    <property type="entry name" value="VOC_core"/>
</dbReference>
<dbReference type="GO" id="GO:0004462">
    <property type="term" value="F:lactoylglutathione lyase activity"/>
    <property type="evidence" value="ECO:0007669"/>
    <property type="project" value="TreeGrafter"/>
</dbReference>
<organism evidence="2">
    <name type="scientific">marine metagenome</name>
    <dbReference type="NCBI Taxonomy" id="408172"/>
    <lineage>
        <taxon>unclassified sequences</taxon>
        <taxon>metagenomes</taxon>
        <taxon>ecological metagenomes</taxon>
    </lineage>
</organism>
<dbReference type="EMBL" id="UINC01018023">
    <property type="protein sequence ID" value="SVA75307.1"/>
    <property type="molecule type" value="Genomic_DNA"/>
</dbReference>
<dbReference type="GO" id="GO:0019243">
    <property type="term" value="P:methylglyoxal catabolic process to D-lactate via S-lactoyl-glutathione"/>
    <property type="evidence" value="ECO:0007669"/>
    <property type="project" value="TreeGrafter"/>
</dbReference>
<dbReference type="Pfam" id="PF00903">
    <property type="entry name" value="Glyoxalase"/>
    <property type="match status" value="1"/>
</dbReference>
<dbReference type="InterPro" id="IPR029068">
    <property type="entry name" value="Glyas_Bleomycin-R_OHBP_Dase"/>
</dbReference>
<dbReference type="InterPro" id="IPR004360">
    <property type="entry name" value="Glyas_Fos-R_dOase_dom"/>
</dbReference>
<dbReference type="AlphaFoldDB" id="A0A381YFW0"/>
<proteinExistence type="predicted"/>
<protein>
    <recommendedName>
        <fullName evidence="1">VOC domain-containing protein</fullName>
    </recommendedName>
</protein>
<dbReference type="PANTHER" id="PTHR46036">
    <property type="entry name" value="LACTOYLGLUTATHIONE LYASE"/>
    <property type="match status" value="1"/>
</dbReference>
<accession>A0A381YFW0</accession>
<evidence type="ECO:0000259" key="1">
    <source>
        <dbReference type="PROSITE" id="PS51819"/>
    </source>
</evidence>
<dbReference type="PROSITE" id="PS51819">
    <property type="entry name" value="VOC"/>
    <property type="match status" value="1"/>
</dbReference>